<gene>
    <name evidence="1" type="ORF">JF887_13075</name>
</gene>
<organism evidence="1 2">
    <name type="scientific">Candidatus Amunia macphersoniae</name>
    <dbReference type="NCBI Taxonomy" id="3127014"/>
    <lineage>
        <taxon>Bacteria</taxon>
        <taxon>Bacillati</taxon>
        <taxon>Candidatus Dormiibacterota</taxon>
        <taxon>Candidatus Dormibacteria</taxon>
        <taxon>Candidatus Aeolococcales</taxon>
        <taxon>Candidatus Aeolococcaceae</taxon>
        <taxon>Candidatus Amunia</taxon>
    </lineage>
</organism>
<evidence type="ECO:0000313" key="2">
    <source>
        <dbReference type="Proteomes" id="UP000614410"/>
    </source>
</evidence>
<proteinExistence type="predicted"/>
<evidence type="ECO:0000313" key="1">
    <source>
        <dbReference type="EMBL" id="MBJ7610345.1"/>
    </source>
</evidence>
<name>A0A934KQE2_9BACT</name>
<comment type="caution">
    <text evidence="1">The sequence shown here is derived from an EMBL/GenBank/DDBJ whole genome shotgun (WGS) entry which is preliminary data.</text>
</comment>
<dbReference type="EMBL" id="JAEKNN010000061">
    <property type="protein sequence ID" value="MBJ7610345.1"/>
    <property type="molecule type" value="Genomic_DNA"/>
</dbReference>
<accession>A0A934KQE2</accession>
<sequence>MQFEGKFVDVEVGREFTPIKRAREVRDLLLGLITEVSEGRCDLLANPGACTAVIRSWWFSTPMHTHDLFPGESIEPVAK</sequence>
<dbReference type="AlphaFoldDB" id="A0A934KQE2"/>
<dbReference type="Proteomes" id="UP000614410">
    <property type="component" value="Unassembled WGS sequence"/>
</dbReference>
<protein>
    <submittedName>
        <fullName evidence="1">Uncharacterized protein</fullName>
    </submittedName>
</protein>
<reference evidence="1 2" key="1">
    <citation type="submission" date="2020-10" db="EMBL/GenBank/DDBJ databases">
        <title>Ca. Dormibacterota MAGs.</title>
        <authorList>
            <person name="Montgomery K."/>
        </authorList>
    </citation>
    <scope>NUCLEOTIDE SEQUENCE [LARGE SCALE GENOMIC DNA]</scope>
    <source>
        <strain evidence="1">Mitchell_Peninsula_5</strain>
    </source>
</reference>